<feature type="signal peptide" evidence="1">
    <location>
        <begin position="1"/>
        <end position="28"/>
    </location>
</feature>
<reference evidence="2 3" key="1">
    <citation type="submission" date="2024-09" db="EMBL/GenBank/DDBJ databases">
        <authorList>
            <person name="Sun Q."/>
            <person name="Mori K."/>
        </authorList>
    </citation>
    <scope>NUCLEOTIDE SEQUENCE [LARGE SCALE GENOMIC DNA]</scope>
    <source>
        <strain evidence="2 3">CCM 8654</strain>
    </source>
</reference>
<name>A0ABV6E1M1_9ACTN</name>
<sequence length="487" mass="49483">MPTRRLTVPLLAVAALATTALAPTAAGAQDAPGGGAEAHPRAASAWTRVSTSTVSSLAEISALRSPDGVLHAFWKQDAGAQSALQHAALTDEGRPVSYATAAVLDSMAEVYPVNVTPTGGLRLTYAGLGAGPAGDGRAVDALSADGGASWATQPRALAKNSTAYTGYGIGSAQLPSGVPVTAVAIYGDTSYRVGSIDTTDPNLRNTATGDAVTTMPECCSYHQSVVTSGDTAWMAWYQNGTADSANGVFAQQVYPTAGPVMKAPGSSLDGSSSDHGQSMALVARPGGGVVLAYARGYLDPTVGLWDLTTGATANLRGSVEADRISLSATPSGRLWVGWTTQYGETVNLVRTAAKGFATGGVTSERLAFGSSLRAMALSGDEASAVVLLNDSDTEAVWSRSFGPSFSLAASRKKVVAGAGTKLTFKATDAGDGLKGVTVKAAGKACTTSGKGTCSITVTPGKGRKLAVRATRKGYQQAALTLKVVRRR</sequence>
<protein>
    <recommendedName>
        <fullName evidence="4">Exo-alpha-sialidase</fullName>
    </recommendedName>
</protein>
<comment type="caution">
    <text evidence="2">The sequence shown here is derived from an EMBL/GenBank/DDBJ whole genome shotgun (WGS) entry which is preliminary data.</text>
</comment>
<evidence type="ECO:0000313" key="2">
    <source>
        <dbReference type="EMBL" id="MFC0222888.1"/>
    </source>
</evidence>
<evidence type="ECO:0000313" key="3">
    <source>
        <dbReference type="Proteomes" id="UP001589698"/>
    </source>
</evidence>
<dbReference type="Proteomes" id="UP001589698">
    <property type="component" value="Unassembled WGS sequence"/>
</dbReference>
<organism evidence="2 3">
    <name type="scientific">Nocardioides zeicaulis</name>
    <dbReference type="NCBI Taxonomy" id="1776857"/>
    <lineage>
        <taxon>Bacteria</taxon>
        <taxon>Bacillati</taxon>
        <taxon>Actinomycetota</taxon>
        <taxon>Actinomycetes</taxon>
        <taxon>Propionibacteriales</taxon>
        <taxon>Nocardioidaceae</taxon>
        <taxon>Nocardioides</taxon>
    </lineage>
</organism>
<keyword evidence="1" id="KW-0732">Signal</keyword>
<proteinExistence type="predicted"/>
<dbReference type="RefSeq" id="WP_378518612.1">
    <property type="nucleotide sequence ID" value="NZ_CBCSDI010000031.1"/>
</dbReference>
<evidence type="ECO:0008006" key="4">
    <source>
        <dbReference type="Google" id="ProtNLM"/>
    </source>
</evidence>
<keyword evidence="3" id="KW-1185">Reference proteome</keyword>
<feature type="chain" id="PRO_5045061360" description="Exo-alpha-sialidase" evidence="1">
    <location>
        <begin position="29"/>
        <end position="487"/>
    </location>
</feature>
<accession>A0ABV6E1M1</accession>
<dbReference type="EMBL" id="JBHLXH010000001">
    <property type="protein sequence ID" value="MFC0222888.1"/>
    <property type="molecule type" value="Genomic_DNA"/>
</dbReference>
<gene>
    <name evidence="2" type="ORF">ACFFJG_10375</name>
</gene>
<evidence type="ECO:0000256" key="1">
    <source>
        <dbReference type="SAM" id="SignalP"/>
    </source>
</evidence>